<organism evidence="2">
    <name type="scientific">Capitella teleta</name>
    <name type="common">Polychaete worm</name>
    <dbReference type="NCBI Taxonomy" id="283909"/>
    <lineage>
        <taxon>Eukaryota</taxon>
        <taxon>Metazoa</taxon>
        <taxon>Spiralia</taxon>
        <taxon>Lophotrochozoa</taxon>
        <taxon>Annelida</taxon>
        <taxon>Polychaeta</taxon>
        <taxon>Sedentaria</taxon>
        <taxon>Scolecida</taxon>
        <taxon>Capitellidae</taxon>
        <taxon>Capitella</taxon>
    </lineage>
</organism>
<dbReference type="GO" id="GO:0003824">
    <property type="term" value="F:catalytic activity"/>
    <property type="evidence" value="ECO:0007669"/>
    <property type="project" value="InterPro"/>
</dbReference>
<protein>
    <recommendedName>
        <fullName evidence="1">Endonuclease/exonuclease/phosphatase domain-containing protein</fullName>
    </recommendedName>
</protein>
<dbReference type="AlphaFoldDB" id="R7U0A3"/>
<dbReference type="EnsemblMetazoa" id="CapteT188524">
    <property type="protein sequence ID" value="CapteP188524"/>
    <property type="gene ID" value="CapteG188524"/>
</dbReference>
<dbReference type="HOGENOM" id="CLU_072161_0_0_1"/>
<reference evidence="3" key="3">
    <citation type="submission" date="2015-06" db="UniProtKB">
        <authorList>
            <consortium name="EnsemblMetazoa"/>
        </authorList>
    </citation>
    <scope>IDENTIFICATION</scope>
</reference>
<sequence>MKNPMGMKIFVPMQGRKKNKPRLIRDPAPLTALSVLYTNADSLLNKMVELECRVANKNPTVIAITEAFPKHSTSTILHQKFLIKNYNLIWNGDSPNKHRDICIYIREGIQYSVVEDAQYHIFKESIWRREELLLGVIYRSPTADIGEQENNALLMTTLNRAATDPSPYKIIMGDFNFSSISWQHGSGSFTGPERETEHQFIQTLDDNFLGQIVEEPTRQREGQTANTLDLIITNNPSTVVSVNHTPPLGKSDHSTLEISMDLKCTKDASE</sequence>
<dbReference type="InterPro" id="IPR036691">
    <property type="entry name" value="Endo/exonu/phosph_ase_sf"/>
</dbReference>
<dbReference type="GO" id="GO:0031012">
    <property type="term" value="C:extracellular matrix"/>
    <property type="evidence" value="ECO:0007669"/>
    <property type="project" value="TreeGrafter"/>
</dbReference>
<name>R7U0A3_CAPTE</name>
<dbReference type="PANTHER" id="PTHR33395:SF22">
    <property type="entry name" value="REVERSE TRANSCRIPTASE DOMAIN-CONTAINING PROTEIN"/>
    <property type="match status" value="1"/>
</dbReference>
<dbReference type="OrthoDB" id="6264301at2759"/>
<evidence type="ECO:0000313" key="2">
    <source>
        <dbReference type="EMBL" id="ELT99409.1"/>
    </source>
</evidence>
<dbReference type="EMBL" id="KB306857">
    <property type="protein sequence ID" value="ELT99409.1"/>
    <property type="molecule type" value="Genomic_DNA"/>
</dbReference>
<dbReference type="PANTHER" id="PTHR33395">
    <property type="entry name" value="TRANSCRIPTASE, PUTATIVE-RELATED-RELATED"/>
    <property type="match status" value="1"/>
</dbReference>
<dbReference type="Pfam" id="PF14529">
    <property type="entry name" value="Exo_endo_phos_2"/>
    <property type="match status" value="1"/>
</dbReference>
<dbReference type="Gene3D" id="3.60.10.10">
    <property type="entry name" value="Endonuclease/exonuclease/phosphatase"/>
    <property type="match status" value="1"/>
</dbReference>
<accession>R7U0A3</accession>
<proteinExistence type="predicted"/>
<dbReference type="SUPFAM" id="SSF56219">
    <property type="entry name" value="DNase I-like"/>
    <property type="match status" value="1"/>
</dbReference>
<gene>
    <name evidence="2" type="ORF">CAPTEDRAFT_188524</name>
</gene>
<evidence type="ECO:0000313" key="3">
    <source>
        <dbReference type="EnsemblMetazoa" id="CapteP188524"/>
    </source>
</evidence>
<dbReference type="GO" id="GO:0061343">
    <property type="term" value="P:cell adhesion involved in heart morphogenesis"/>
    <property type="evidence" value="ECO:0007669"/>
    <property type="project" value="TreeGrafter"/>
</dbReference>
<dbReference type="EMBL" id="AMQN01010036">
    <property type="status" value="NOT_ANNOTATED_CDS"/>
    <property type="molecule type" value="Genomic_DNA"/>
</dbReference>
<evidence type="ECO:0000313" key="4">
    <source>
        <dbReference type="Proteomes" id="UP000014760"/>
    </source>
</evidence>
<reference evidence="4" key="1">
    <citation type="submission" date="2012-12" db="EMBL/GenBank/DDBJ databases">
        <authorList>
            <person name="Hellsten U."/>
            <person name="Grimwood J."/>
            <person name="Chapman J.A."/>
            <person name="Shapiro H."/>
            <person name="Aerts A."/>
            <person name="Otillar R.P."/>
            <person name="Terry A.Y."/>
            <person name="Boore J.L."/>
            <person name="Simakov O."/>
            <person name="Marletaz F."/>
            <person name="Cho S.-J."/>
            <person name="Edsinger-Gonzales E."/>
            <person name="Havlak P."/>
            <person name="Kuo D.-H."/>
            <person name="Larsson T."/>
            <person name="Lv J."/>
            <person name="Arendt D."/>
            <person name="Savage R."/>
            <person name="Osoegawa K."/>
            <person name="de Jong P."/>
            <person name="Lindberg D.R."/>
            <person name="Seaver E.C."/>
            <person name="Weisblat D.A."/>
            <person name="Putnam N.H."/>
            <person name="Grigoriev I.V."/>
            <person name="Rokhsar D.S."/>
        </authorList>
    </citation>
    <scope>NUCLEOTIDE SEQUENCE</scope>
    <source>
        <strain evidence="4">I ESC-2004</strain>
    </source>
</reference>
<feature type="domain" description="Endonuclease/exonuclease/phosphatase" evidence="1">
    <location>
        <begin position="136"/>
        <end position="255"/>
    </location>
</feature>
<evidence type="ECO:0000259" key="1">
    <source>
        <dbReference type="Pfam" id="PF14529"/>
    </source>
</evidence>
<keyword evidence="4" id="KW-1185">Reference proteome</keyword>
<dbReference type="GO" id="GO:0007508">
    <property type="term" value="P:larval heart development"/>
    <property type="evidence" value="ECO:0007669"/>
    <property type="project" value="TreeGrafter"/>
</dbReference>
<reference evidence="2 4" key="2">
    <citation type="journal article" date="2013" name="Nature">
        <title>Insights into bilaterian evolution from three spiralian genomes.</title>
        <authorList>
            <person name="Simakov O."/>
            <person name="Marletaz F."/>
            <person name="Cho S.J."/>
            <person name="Edsinger-Gonzales E."/>
            <person name="Havlak P."/>
            <person name="Hellsten U."/>
            <person name="Kuo D.H."/>
            <person name="Larsson T."/>
            <person name="Lv J."/>
            <person name="Arendt D."/>
            <person name="Savage R."/>
            <person name="Osoegawa K."/>
            <person name="de Jong P."/>
            <person name="Grimwood J."/>
            <person name="Chapman J.A."/>
            <person name="Shapiro H."/>
            <person name="Aerts A."/>
            <person name="Otillar R.P."/>
            <person name="Terry A.Y."/>
            <person name="Boore J.L."/>
            <person name="Grigoriev I.V."/>
            <person name="Lindberg D.R."/>
            <person name="Seaver E.C."/>
            <person name="Weisblat D.A."/>
            <person name="Putnam N.H."/>
            <person name="Rokhsar D.S."/>
        </authorList>
    </citation>
    <scope>NUCLEOTIDE SEQUENCE</scope>
    <source>
        <strain evidence="2 4">I ESC-2004</strain>
    </source>
</reference>
<dbReference type="Proteomes" id="UP000014760">
    <property type="component" value="Unassembled WGS sequence"/>
</dbReference>
<dbReference type="InterPro" id="IPR005135">
    <property type="entry name" value="Endo/exonuclease/phosphatase"/>
</dbReference>